<dbReference type="GO" id="GO:0002128">
    <property type="term" value="P:tRNA nucleoside ribose methylation"/>
    <property type="evidence" value="ECO:0007669"/>
    <property type="project" value="UniProtKB-UniRule"/>
</dbReference>
<dbReference type="Gene3D" id="3.40.50.150">
    <property type="entry name" value="Vaccinia Virus protein VP39"/>
    <property type="match status" value="1"/>
</dbReference>
<dbReference type="EC" id="2.1.1.205" evidence="9"/>
<evidence type="ECO:0000256" key="8">
    <source>
        <dbReference type="ARBA" id="ARBA00048902"/>
    </source>
</evidence>
<feature type="compositionally biased region" description="Low complexity" evidence="10">
    <location>
        <begin position="231"/>
        <end position="253"/>
    </location>
</feature>
<evidence type="ECO:0000256" key="3">
    <source>
        <dbReference type="ARBA" id="ARBA00022490"/>
    </source>
</evidence>
<comment type="function">
    <text evidence="9">Methylates the 2'-O-ribose of nucleotides at positions 32 and 34 of the tRNA anticodon loop of substrate tRNAs.</text>
</comment>
<dbReference type="InterPro" id="IPR002877">
    <property type="entry name" value="RNA_MeTrfase_FtsJ_dom"/>
</dbReference>
<keyword evidence="13" id="KW-1185">Reference proteome</keyword>
<protein>
    <recommendedName>
        <fullName evidence="9">Putative tRNA (cytidine(32)/guanosine(34)-2'-O)-methyltransferase</fullName>
        <ecNumber evidence="9">2.1.1.205</ecNumber>
    </recommendedName>
    <alternativeName>
        <fullName evidence="9">2'-O-ribose RNA methyltransferase TRM7 homolog</fullName>
    </alternativeName>
</protein>
<comment type="similarity">
    <text evidence="9">Belongs to the class I-like SAM-binding methyltransferase superfamily. RNA methyltransferase RlmE family. TRM7 subfamily.</text>
</comment>
<evidence type="ECO:0000256" key="9">
    <source>
        <dbReference type="HAMAP-Rule" id="MF_03162"/>
    </source>
</evidence>
<comment type="subcellular location">
    <subcellularLocation>
        <location evidence="2 9">Cytoplasm</location>
    </subcellularLocation>
    <subcellularLocation>
        <location evidence="1">Nucleus</location>
    </subcellularLocation>
</comment>
<name>A0A2R5GYG7_9STRA</name>
<keyword evidence="5 9" id="KW-0808">Transferase</keyword>
<keyword evidence="3 9" id="KW-0963">Cytoplasm</keyword>
<feature type="active site" description="Proton acceptor" evidence="9">
    <location>
        <position position="161"/>
    </location>
</feature>
<dbReference type="FunFam" id="3.40.50.150:FF:000040">
    <property type="entry name" value="Putative ribosomal RNA methyltransferase 1"/>
    <property type="match status" value="1"/>
</dbReference>
<feature type="domain" description="Ribosomal RNA methyltransferase FtsJ" evidence="11">
    <location>
        <begin position="21"/>
        <end position="204"/>
    </location>
</feature>
<evidence type="ECO:0000256" key="2">
    <source>
        <dbReference type="ARBA" id="ARBA00004496"/>
    </source>
</evidence>
<dbReference type="Pfam" id="PF01728">
    <property type="entry name" value="FtsJ"/>
    <property type="match status" value="1"/>
</dbReference>
<dbReference type="HAMAP" id="MF_03162">
    <property type="entry name" value="RNA_methyltr_E_TRM7"/>
    <property type="match status" value="1"/>
</dbReference>
<dbReference type="SUPFAM" id="SSF53335">
    <property type="entry name" value="S-adenosyl-L-methionine-dependent methyltransferases"/>
    <property type="match status" value="1"/>
</dbReference>
<dbReference type="InterPro" id="IPR029063">
    <property type="entry name" value="SAM-dependent_MTases_sf"/>
</dbReference>
<dbReference type="GO" id="GO:0106340">
    <property type="term" value="F:tRNA (guanosine(34)-2'-O)-methyltransferase activity"/>
    <property type="evidence" value="ECO:0007669"/>
    <property type="project" value="UniProtKB-ARBA"/>
</dbReference>
<sequence length="328" mass="35412">MGLKSKDRRDIYYRRAKELGFRARSAFKLLQIDDEYKLLQGCSRAVDLCAAPGSWSQVLSRRLWEDGEDKTKETRIVAVDLQEMAPIPGVVQLQGDITSRRTAEDIIGHFEGKLCDIVVSDGAPDVSGLADIDEYLQAQLLLAALNIATFVLRPGGAFVAKMFRGRDVTLLYAQLRQFFPLVTIAKPKSSRNSSMEAFVVCQNYTPPQGYTPTMITPMLAADYTKSSSGAAGAGEGDAAMTNAAPAPAPASTSAKDDKRNDLLGVNKVVVPFVACGDLSGFDSDQSYALSKAAAENYLAPTQLPINPSYKEAIERKRTAGAGSTKSIQ</sequence>
<dbReference type="InterPro" id="IPR050082">
    <property type="entry name" value="RNA_methyltr_RlmE"/>
</dbReference>
<feature type="binding site" evidence="9">
    <location>
        <position position="121"/>
    </location>
    <ligand>
        <name>S-adenosyl-L-methionine</name>
        <dbReference type="ChEBI" id="CHEBI:59789"/>
    </ligand>
</feature>
<evidence type="ECO:0000256" key="10">
    <source>
        <dbReference type="SAM" id="MobiDB-lite"/>
    </source>
</evidence>
<keyword evidence="6 9" id="KW-0949">S-adenosyl-L-methionine</keyword>
<dbReference type="PANTHER" id="PTHR10920:SF12">
    <property type="entry name" value="TRNA (CYTIDINE(32)_GUANOSINE(34)-2'-O)-METHYLTRANSFERASE-RELATED"/>
    <property type="match status" value="1"/>
</dbReference>
<feature type="region of interest" description="Disordered" evidence="10">
    <location>
        <begin position="231"/>
        <end position="257"/>
    </location>
</feature>
<dbReference type="FunCoup" id="A0A2R5GYG7">
    <property type="interactions" value="502"/>
</dbReference>
<dbReference type="InterPro" id="IPR028590">
    <property type="entry name" value="RNA_methyltr_E_TRM7"/>
</dbReference>
<dbReference type="GO" id="GO:0005737">
    <property type="term" value="C:cytoplasm"/>
    <property type="evidence" value="ECO:0007669"/>
    <property type="project" value="UniProtKB-SubCell"/>
</dbReference>
<dbReference type="PANTHER" id="PTHR10920">
    <property type="entry name" value="RIBOSOMAL RNA METHYLTRANSFERASE"/>
    <property type="match status" value="1"/>
</dbReference>
<dbReference type="GO" id="GO:0002181">
    <property type="term" value="P:cytoplasmic translation"/>
    <property type="evidence" value="ECO:0007669"/>
    <property type="project" value="UniProtKB-UniRule"/>
</dbReference>
<proteinExistence type="inferred from homology"/>
<dbReference type="GO" id="GO:0005634">
    <property type="term" value="C:nucleus"/>
    <property type="evidence" value="ECO:0007669"/>
    <property type="project" value="UniProtKB-SubCell"/>
</dbReference>
<dbReference type="AlphaFoldDB" id="A0A2R5GYG7"/>
<feature type="binding site" evidence="9">
    <location>
        <position position="96"/>
    </location>
    <ligand>
        <name>S-adenosyl-L-methionine</name>
        <dbReference type="ChEBI" id="CHEBI:59789"/>
    </ligand>
</feature>
<evidence type="ECO:0000313" key="12">
    <source>
        <dbReference type="EMBL" id="GBG33773.1"/>
    </source>
</evidence>
<evidence type="ECO:0000259" key="11">
    <source>
        <dbReference type="Pfam" id="PF01728"/>
    </source>
</evidence>
<gene>
    <name evidence="12" type="ORF">FCC1311_099962</name>
</gene>
<dbReference type="Proteomes" id="UP000241890">
    <property type="component" value="Unassembled WGS sequence"/>
</dbReference>
<reference evidence="12 13" key="1">
    <citation type="submission" date="2017-12" db="EMBL/GenBank/DDBJ databases">
        <title>Sequencing, de novo assembly and annotation of complete genome of a new Thraustochytrid species, strain FCC1311.</title>
        <authorList>
            <person name="Sedici K."/>
            <person name="Godart F."/>
            <person name="Aiese Cigliano R."/>
            <person name="Sanseverino W."/>
            <person name="Barakat M."/>
            <person name="Ortet P."/>
            <person name="Marechal E."/>
            <person name="Cagnac O."/>
            <person name="Amato A."/>
        </authorList>
    </citation>
    <scope>NUCLEOTIDE SEQUENCE [LARGE SCALE GENOMIC DNA]</scope>
</reference>
<keyword evidence="7 9" id="KW-0819">tRNA processing</keyword>
<dbReference type="InterPro" id="IPR015507">
    <property type="entry name" value="rRNA-MeTfrase_E"/>
</dbReference>
<evidence type="ECO:0000313" key="13">
    <source>
        <dbReference type="Proteomes" id="UP000241890"/>
    </source>
</evidence>
<feature type="binding site" evidence="9">
    <location>
        <position position="80"/>
    </location>
    <ligand>
        <name>S-adenosyl-L-methionine</name>
        <dbReference type="ChEBI" id="CHEBI:59789"/>
    </ligand>
</feature>
<evidence type="ECO:0000256" key="7">
    <source>
        <dbReference type="ARBA" id="ARBA00022694"/>
    </source>
</evidence>
<organism evidence="12 13">
    <name type="scientific">Hondaea fermentalgiana</name>
    <dbReference type="NCBI Taxonomy" id="2315210"/>
    <lineage>
        <taxon>Eukaryota</taxon>
        <taxon>Sar</taxon>
        <taxon>Stramenopiles</taxon>
        <taxon>Bigyra</taxon>
        <taxon>Labyrinthulomycetes</taxon>
        <taxon>Thraustochytrida</taxon>
        <taxon>Thraustochytriidae</taxon>
        <taxon>Hondaea</taxon>
    </lineage>
</organism>
<comment type="catalytic activity">
    <reaction evidence="8 9">
        <text>cytidine(32)/guanosine(34) in tRNA + 2 S-adenosyl-L-methionine = 2'-O-methylcytidine(32)/2'-O-methylguanosine(34) in tRNA + 2 S-adenosyl-L-homocysteine + 2 H(+)</text>
        <dbReference type="Rhea" id="RHEA:42396"/>
        <dbReference type="Rhea" id="RHEA-COMP:10246"/>
        <dbReference type="Rhea" id="RHEA-COMP:10247"/>
        <dbReference type="ChEBI" id="CHEBI:15378"/>
        <dbReference type="ChEBI" id="CHEBI:57856"/>
        <dbReference type="ChEBI" id="CHEBI:59789"/>
        <dbReference type="ChEBI" id="CHEBI:74269"/>
        <dbReference type="ChEBI" id="CHEBI:74445"/>
        <dbReference type="ChEBI" id="CHEBI:74495"/>
        <dbReference type="ChEBI" id="CHEBI:82748"/>
        <dbReference type="EC" id="2.1.1.205"/>
    </reaction>
</comment>
<accession>A0A2R5GYG7</accession>
<dbReference type="HAMAP" id="MF_01547">
    <property type="entry name" value="RNA_methyltr_E"/>
    <property type="match status" value="1"/>
</dbReference>
<dbReference type="InParanoid" id="A0A2R5GYG7"/>
<keyword evidence="4 9" id="KW-0489">Methyltransferase</keyword>
<evidence type="ECO:0000256" key="6">
    <source>
        <dbReference type="ARBA" id="ARBA00022691"/>
    </source>
</evidence>
<evidence type="ECO:0000256" key="1">
    <source>
        <dbReference type="ARBA" id="ARBA00004123"/>
    </source>
</evidence>
<dbReference type="EMBL" id="BEYU01000169">
    <property type="protein sequence ID" value="GBG33773.1"/>
    <property type="molecule type" value="Genomic_DNA"/>
</dbReference>
<feature type="binding site" evidence="9">
    <location>
        <position position="55"/>
    </location>
    <ligand>
        <name>S-adenosyl-L-methionine</name>
        <dbReference type="ChEBI" id="CHEBI:59789"/>
    </ligand>
</feature>
<feature type="binding site" evidence="9">
    <location>
        <position position="53"/>
    </location>
    <ligand>
        <name>S-adenosyl-L-methionine</name>
        <dbReference type="ChEBI" id="CHEBI:59789"/>
    </ligand>
</feature>
<evidence type="ECO:0000256" key="5">
    <source>
        <dbReference type="ARBA" id="ARBA00022679"/>
    </source>
</evidence>
<evidence type="ECO:0000256" key="4">
    <source>
        <dbReference type="ARBA" id="ARBA00022603"/>
    </source>
</evidence>
<comment type="caution">
    <text evidence="12">The sequence shown here is derived from an EMBL/GenBank/DDBJ whole genome shotgun (WGS) entry which is preliminary data.</text>
</comment>
<dbReference type="OrthoDB" id="289250at2759"/>